<evidence type="ECO:0000256" key="4">
    <source>
        <dbReference type="ARBA" id="ARBA00022837"/>
    </source>
</evidence>
<dbReference type="SUPFAM" id="SSF47473">
    <property type="entry name" value="EF-hand"/>
    <property type="match status" value="1"/>
</dbReference>
<dbReference type="Pfam" id="PF13499">
    <property type="entry name" value="EF-hand_7"/>
    <property type="match status" value="1"/>
</dbReference>
<dbReference type="PANTHER" id="PTHR23055:SF168">
    <property type="entry name" value="GUANYLATE CYCLASE ACTIVATING PROTEIN 7"/>
    <property type="match status" value="1"/>
</dbReference>
<protein>
    <submittedName>
        <fullName evidence="7">Guanylyl cyclase-activating protein 2-like</fullName>
    </submittedName>
</protein>
<evidence type="ECO:0000256" key="2">
    <source>
        <dbReference type="ARBA" id="ARBA00022723"/>
    </source>
</evidence>
<dbReference type="OrthoDB" id="191686at2759"/>
<evidence type="ECO:0000256" key="5">
    <source>
        <dbReference type="ARBA" id="ARBA00023288"/>
    </source>
</evidence>
<organism evidence="7 8">
    <name type="scientific">Astyanax mexicanus</name>
    <name type="common">Blind cave fish</name>
    <name type="synonym">Astyanax fasciatus mexicanus</name>
    <dbReference type="NCBI Taxonomy" id="7994"/>
    <lineage>
        <taxon>Eukaryota</taxon>
        <taxon>Metazoa</taxon>
        <taxon>Chordata</taxon>
        <taxon>Craniata</taxon>
        <taxon>Vertebrata</taxon>
        <taxon>Euteleostomi</taxon>
        <taxon>Actinopterygii</taxon>
        <taxon>Neopterygii</taxon>
        <taxon>Teleostei</taxon>
        <taxon>Ostariophysi</taxon>
        <taxon>Characiformes</taxon>
        <taxon>Characoidei</taxon>
        <taxon>Acestrorhamphidae</taxon>
        <taxon>Acestrorhamphinae</taxon>
        <taxon>Astyanax</taxon>
    </lineage>
</organism>
<dbReference type="InterPro" id="IPR011992">
    <property type="entry name" value="EF-hand-dom_pair"/>
</dbReference>
<dbReference type="PRINTS" id="PR00450">
    <property type="entry name" value="RECOVERIN"/>
</dbReference>
<evidence type="ECO:0000256" key="1">
    <source>
        <dbReference type="ARBA" id="ARBA00022707"/>
    </source>
</evidence>
<dbReference type="SMART" id="SM00054">
    <property type="entry name" value="EFh"/>
    <property type="match status" value="3"/>
</dbReference>
<reference evidence="7 8" key="1">
    <citation type="submission" date="2021-07" db="EMBL/GenBank/DDBJ databases">
        <authorList>
            <person name="Imarazene B."/>
            <person name="Zahm M."/>
            <person name="Klopp C."/>
            <person name="Cabau C."/>
            <person name="Beille S."/>
            <person name="Jouanno E."/>
            <person name="Castinel A."/>
            <person name="Lluch J."/>
            <person name="Gil L."/>
            <person name="Kuchtly C."/>
            <person name="Lopez Roques C."/>
            <person name="Donnadieu C."/>
            <person name="Parrinello H."/>
            <person name="Journot L."/>
            <person name="Du K."/>
            <person name="Schartl M."/>
            <person name="Retaux S."/>
            <person name="Guiguen Y."/>
        </authorList>
    </citation>
    <scope>NUCLEOTIDE SEQUENCE [LARGE SCALE GENOMIC DNA]</scope>
    <source>
        <strain evidence="7">Pach_M1</strain>
        <tissue evidence="7">Testis</tissue>
    </source>
</reference>
<dbReference type="EMBL" id="JAICCE010000009">
    <property type="protein sequence ID" value="KAG9273526.1"/>
    <property type="molecule type" value="Genomic_DNA"/>
</dbReference>
<dbReference type="Proteomes" id="UP000752171">
    <property type="component" value="Unassembled WGS sequence"/>
</dbReference>
<keyword evidence="3" id="KW-0677">Repeat</keyword>
<feature type="domain" description="EF-hand" evidence="6">
    <location>
        <begin position="136"/>
        <end position="171"/>
    </location>
</feature>
<keyword evidence="4" id="KW-0106">Calcium</keyword>
<evidence type="ECO:0000313" key="7">
    <source>
        <dbReference type="EMBL" id="KAG9273526.1"/>
    </source>
</evidence>
<dbReference type="PROSITE" id="PS00018">
    <property type="entry name" value="EF_HAND_1"/>
    <property type="match status" value="3"/>
</dbReference>
<dbReference type="GO" id="GO:0120199">
    <property type="term" value="C:cone photoreceptor outer segment"/>
    <property type="evidence" value="ECO:0007669"/>
    <property type="project" value="TreeGrafter"/>
</dbReference>
<dbReference type="GO" id="GO:0005509">
    <property type="term" value="F:calcium ion binding"/>
    <property type="evidence" value="ECO:0007669"/>
    <property type="project" value="InterPro"/>
</dbReference>
<dbReference type="AlphaFoldDB" id="A0A8T2LVY0"/>
<feature type="domain" description="EF-hand" evidence="6">
    <location>
        <begin position="52"/>
        <end position="87"/>
    </location>
</feature>
<gene>
    <name evidence="7" type="primary">GUCA1B</name>
    <name evidence="7" type="ORF">AMEX_G12678</name>
</gene>
<keyword evidence="5" id="KW-0449">Lipoprotein</keyword>
<dbReference type="Pfam" id="PF13833">
    <property type="entry name" value="EF-hand_8"/>
    <property type="match status" value="1"/>
</dbReference>
<dbReference type="GO" id="GO:0008048">
    <property type="term" value="F:calcium sensitive guanylate cyclase activator activity"/>
    <property type="evidence" value="ECO:0007669"/>
    <property type="project" value="TreeGrafter"/>
</dbReference>
<evidence type="ECO:0000256" key="3">
    <source>
        <dbReference type="ARBA" id="ARBA00022737"/>
    </source>
</evidence>
<comment type="caution">
    <text evidence="7">The sequence shown here is derived from an EMBL/GenBank/DDBJ whole genome shotgun (WGS) entry which is preliminary data.</text>
</comment>
<dbReference type="FunFam" id="1.10.238.10:FF:000052">
    <property type="entry name" value="Guanylate cyclase activator 1A"/>
    <property type="match status" value="1"/>
</dbReference>
<feature type="domain" description="EF-hand" evidence="6">
    <location>
        <begin position="88"/>
        <end position="123"/>
    </location>
</feature>
<dbReference type="CDD" id="cd00051">
    <property type="entry name" value="EFh"/>
    <property type="match status" value="2"/>
</dbReference>
<evidence type="ECO:0000259" key="6">
    <source>
        <dbReference type="PROSITE" id="PS50222"/>
    </source>
</evidence>
<name>A0A8T2LVY0_ASTMX</name>
<dbReference type="PANTHER" id="PTHR23055">
    <property type="entry name" value="CALCIUM BINDING PROTEINS"/>
    <property type="match status" value="1"/>
</dbReference>
<keyword evidence="2" id="KW-0479">Metal-binding</keyword>
<dbReference type="InterPro" id="IPR002048">
    <property type="entry name" value="EF_hand_dom"/>
</dbReference>
<evidence type="ECO:0000313" key="8">
    <source>
        <dbReference type="Proteomes" id="UP000752171"/>
    </source>
</evidence>
<dbReference type="GO" id="GO:0007601">
    <property type="term" value="P:visual perception"/>
    <property type="evidence" value="ECO:0007669"/>
    <property type="project" value="TreeGrafter"/>
</dbReference>
<sequence length="197" mass="23081">MGQVQGGEEDSEVGISQIQELYKKFADECPSGKLHLHEFKRIFGITSDSTAEESAYMDNLFRSFDTNNDNTIDFMEYVAALHLVLRGRLEDKLRWSFKVYDRDGNGRLDKHEVKQLIKIIYKLRRHDRQQDPEKLTPDQICDRIFELIDENNDGQLSLQEFVEGAQKDKWVMEQLRLDLRPTGWFIDHQAKNSPTKS</sequence>
<accession>A0A8T2LVY0</accession>
<dbReference type="InterPro" id="IPR018247">
    <property type="entry name" value="EF_Hand_1_Ca_BS"/>
</dbReference>
<keyword evidence="1" id="KW-0519">Myristate</keyword>
<dbReference type="GO" id="GO:0001917">
    <property type="term" value="C:photoreceptor inner segment"/>
    <property type="evidence" value="ECO:0007669"/>
    <property type="project" value="TreeGrafter"/>
</dbReference>
<dbReference type="PROSITE" id="PS50222">
    <property type="entry name" value="EF_HAND_2"/>
    <property type="match status" value="3"/>
</dbReference>
<dbReference type="Gene3D" id="1.10.238.10">
    <property type="entry name" value="EF-hand"/>
    <property type="match status" value="2"/>
</dbReference>
<dbReference type="InterPro" id="IPR028846">
    <property type="entry name" value="Recoverin"/>
</dbReference>
<proteinExistence type="predicted"/>